<dbReference type="AlphaFoldDB" id="A7NQX9"/>
<accession>A7NQX9</accession>
<dbReference type="Gene3D" id="3.40.50.2000">
    <property type="entry name" value="Glycogen Phosphorylase B"/>
    <property type="match status" value="2"/>
</dbReference>
<dbReference type="EMBL" id="CP000804">
    <property type="protein sequence ID" value="ABU59975.1"/>
    <property type="molecule type" value="Genomic_DNA"/>
</dbReference>
<dbReference type="KEGG" id="rca:Rcas_3942"/>
<dbReference type="PANTHER" id="PTHR12526:SF510">
    <property type="entry name" value="D-INOSITOL 3-PHOSPHATE GLYCOSYLTRANSFERASE"/>
    <property type="match status" value="1"/>
</dbReference>
<feature type="domain" description="Glycosyltransferase subfamily 4-like N-terminal" evidence="3">
    <location>
        <begin position="14"/>
        <end position="168"/>
    </location>
</feature>
<dbReference type="HOGENOM" id="CLU_009583_6_2_0"/>
<dbReference type="eggNOG" id="COG0438">
    <property type="taxonomic scope" value="Bacteria"/>
</dbReference>
<dbReference type="STRING" id="383372.Rcas_3942"/>
<proteinExistence type="predicted"/>
<evidence type="ECO:0000259" key="3">
    <source>
        <dbReference type="Pfam" id="PF13579"/>
    </source>
</evidence>
<dbReference type="RefSeq" id="WP_012122398.1">
    <property type="nucleotide sequence ID" value="NC_009767.1"/>
</dbReference>
<keyword evidence="5" id="KW-1185">Reference proteome</keyword>
<protein>
    <submittedName>
        <fullName evidence="4">Glycosyl transferase group 1</fullName>
    </submittedName>
</protein>
<dbReference type="SUPFAM" id="SSF53756">
    <property type="entry name" value="UDP-Glycosyltransferase/glycogen phosphorylase"/>
    <property type="match status" value="1"/>
</dbReference>
<dbReference type="PANTHER" id="PTHR12526">
    <property type="entry name" value="GLYCOSYLTRANSFERASE"/>
    <property type="match status" value="1"/>
</dbReference>
<organism evidence="4 5">
    <name type="scientific">Roseiflexus castenholzii (strain DSM 13941 / HLO8)</name>
    <dbReference type="NCBI Taxonomy" id="383372"/>
    <lineage>
        <taxon>Bacteria</taxon>
        <taxon>Bacillati</taxon>
        <taxon>Chloroflexota</taxon>
        <taxon>Chloroflexia</taxon>
        <taxon>Chloroflexales</taxon>
        <taxon>Roseiflexineae</taxon>
        <taxon>Roseiflexaceae</taxon>
        <taxon>Roseiflexus</taxon>
    </lineage>
</organism>
<evidence type="ECO:0000313" key="4">
    <source>
        <dbReference type="EMBL" id="ABU59975.1"/>
    </source>
</evidence>
<evidence type="ECO:0000313" key="5">
    <source>
        <dbReference type="Proteomes" id="UP000000263"/>
    </source>
</evidence>
<keyword evidence="2 4" id="KW-0808">Transferase</keyword>
<dbReference type="InterPro" id="IPR028098">
    <property type="entry name" value="Glyco_trans_4-like_N"/>
</dbReference>
<keyword evidence="1" id="KW-0328">Glycosyltransferase</keyword>
<evidence type="ECO:0000256" key="1">
    <source>
        <dbReference type="ARBA" id="ARBA00022676"/>
    </source>
</evidence>
<reference evidence="4 5" key="1">
    <citation type="submission" date="2007-08" db="EMBL/GenBank/DDBJ databases">
        <title>Complete sequence of Roseiflexus castenholzii DSM 13941.</title>
        <authorList>
            <consortium name="US DOE Joint Genome Institute"/>
            <person name="Copeland A."/>
            <person name="Lucas S."/>
            <person name="Lapidus A."/>
            <person name="Barry K."/>
            <person name="Glavina del Rio T."/>
            <person name="Dalin E."/>
            <person name="Tice H."/>
            <person name="Pitluck S."/>
            <person name="Thompson L.S."/>
            <person name="Brettin T."/>
            <person name="Bruce D."/>
            <person name="Detter J.C."/>
            <person name="Han C."/>
            <person name="Tapia R."/>
            <person name="Schmutz J."/>
            <person name="Larimer F."/>
            <person name="Land M."/>
            <person name="Hauser L."/>
            <person name="Kyrpides N."/>
            <person name="Mikhailova N."/>
            <person name="Bryant D.A."/>
            <person name="Hanada S."/>
            <person name="Tsukatani Y."/>
            <person name="Richardson P."/>
        </authorList>
    </citation>
    <scope>NUCLEOTIDE SEQUENCE [LARGE SCALE GENOMIC DNA]</scope>
    <source>
        <strain evidence="5">DSM 13941 / HLO8</strain>
    </source>
</reference>
<evidence type="ECO:0000256" key="2">
    <source>
        <dbReference type="ARBA" id="ARBA00022679"/>
    </source>
</evidence>
<gene>
    <name evidence="4" type="ordered locus">Rcas_3942</name>
</gene>
<sequence>MKITLIGPTYPFRGGIAHYTTLLTHHLRQHHDVRLISYLKQYPKWLYPGNTAMDPSPDESALRIECDRVLTPMNPLTWWRAFRMIQRDNPDLLLLQWWTPFWSPMLFVLTRLVHRHTNVRILFLCHHVIAPDGGMFDWYLARRILWRGHAFIVMSEEDFALLRRALPWARIKGVTHPPYDVFSRTPLPRADARARLGLNADDPVLLFFGFIRRYKGLRHLIRALPLVRQHIPARLLIVGEFWEDDRPYRSLVRELGLDDVVHFHSEYVPNEQIAVYFSACDAVVLPYLEATQSGVAQLAIGFEKPMIATSVGGMPETIHDGETGLIVPPGDSVALADAIVRFFREGLAEPFAQNIRVARERDSWMPLVRLIEELAEPSAAHAEQPAPQTASPRVL</sequence>
<dbReference type="Proteomes" id="UP000000263">
    <property type="component" value="Chromosome"/>
</dbReference>
<name>A7NQX9_ROSCS</name>
<dbReference type="GO" id="GO:0016757">
    <property type="term" value="F:glycosyltransferase activity"/>
    <property type="evidence" value="ECO:0007669"/>
    <property type="project" value="UniProtKB-KW"/>
</dbReference>
<dbReference type="Pfam" id="PF13579">
    <property type="entry name" value="Glyco_trans_4_4"/>
    <property type="match status" value="1"/>
</dbReference>
<dbReference type="Pfam" id="PF13692">
    <property type="entry name" value="Glyco_trans_1_4"/>
    <property type="match status" value="1"/>
</dbReference>
<dbReference type="OrthoDB" id="9806653at2"/>
<dbReference type="CAZy" id="GT4">
    <property type="family name" value="Glycosyltransferase Family 4"/>
</dbReference>